<dbReference type="PROSITE" id="PS50994">
    <property type="entry name" value="INTEGRASE"/>
    <property type="match status" value="1"/>
</dbReference>
<dbReference type="InterPro" id="IPR012337">
    <property type="entry name" value="RNaseH-like_sf"/>
</dbReference>
<name>A0A803J8N0_XENTR</name>
<evidence type="ECO:0000313" key="7">
    <source>
        <dbReference type="Ensembl" id="ENSXETP00000104173"/>
    </source>
</evidence>
<dbReference type="FunFam" id="3.10.20.370:FF:000001">
    <property type="entry name" value="Retrovirus-related Pol polyprotein from transposon 17.6-like protein"/>
    <property type="match status" value="1"/>
</dbReference>
<dbReference type="Gene3D" id="1.10.340.70">
    <property type="match status" value="1"/>
</dbReference>
<comment type="similarity">
    <text evidence="1">Belongs to the beta type-B retroviral polymerase family. HERV class-II K(HML-2) pol subfamily.</text>
</comment>
<dbReference type="PROSITE" id="PS50878">
    <property type="entry name" value="RT_POL"/>
    <property type="match status" value="1"/>
</dbReference>
<evidence type="ECO:0000256" key="1">
    <source>
        <dbReference type="ARBA" id="ARBA00010879"/>
    </source>
</evidence>
<dbReference type="Gene3D" id="2.40.70.10">
    <property type="entry name" value="Acid Proteases"/>
    <property type="match status" value="1"/>
</dbReference>
<dbReference type="SUPFAM" id="SSF53098">
    <property type="entry name" value="Ribonuclease H-like"/>
    <property type="match status" value="1"/>
</dbReference>
<feature type="region of interest" description="Disordered" evidence="4">
    <location>
        <begin position="1254"/>
        <end position="1334"/>
    </location>
</feature>
<dbReference type="InterPro" id="IPR000477">
    <property type="entry name" value="RT_dom"/>
</dbReference>
<protein>
    <recommendedName>
        <fullName evidence="3">Gypsy retrotransposon integrase-like protein 1</fullName>
        <ecNumber evidence="2">3.1.26.4</ecNumber>
    </recommendedName>
</protein>
<dbReference type="Pfam" id="PF17921">
    <property type="entry name" value="Integrase_H2C2"/>
    <property type="match status" value="1"/>
</dbReference>
<accession>A0A803J8N0</accession>
<dbReference type="FunFam" id="1.10.340.70:FF:000003">
    <property type="entry name" value="Protein CBG25708"/>
    <property type="match status" value="1"/>
</dbReference>
<dbReference type="CDD" id="cd09274">
    <property type="entry name" value="RNase_HI_RT_Ty3"/>
    <property type="match status" value="1"/>
</dbReference>
<evidence type="ECO:0000259" key="6">
    <source>
        <dbReference type="PROSITE" id="PS50994"/>
    </source>
</evidence>
<dbReference type="Gene3D" id="3.30.70.270">
    <property type="match status" value="2"/>
</dbReference>
<dbReference type="FunFam" id="3.30.420.10:FF:000063">
    <property type="entry name" value="Retrovirus-related Pol polyprotein from transposon 297-like Protein"/>
    <property type="match status" value="1"/>
</dbReference>
<evidence type="ECO:0000256" key="4">
    <source>
        <dbReference type="SAM" id="MobiDB-lite"/>
    </source>
</evidence>
<dbReference type="CDD" id="cd01647">
    <property type="entry name" value="RT_LTR"/>
    <property type="match status" value="1"/>
</dbReference>
<proteinExistence type="inferred from homology"/>
<feature type="domain" description="Reverse transcriptase" evidence="5">
    <location>
        <begin position="464"/>
        <end position="642"/>
    </location>
</feature>
<dbReference type="GO" id="GO:0015074">
    <property type="term" value="P:DNA integration"/>
    <property type="evidence" value="ECO:0007669"/>
    <property type="project" value="InterPro"/>
</dbReference>
<dbReference type="PANTHER" id="PTHR37984:SF12">
    <property type="entry name" value="RIBONUCLEASE H"/>
    <property type="match status" value="1"/>
</dbReference>
<feature type="domain" description="Integrase catalytic" evidence="6">
    <location>
        <begin position="1012"/>
        <end position="1162"/>
    </location>
</feature>
<dbReference type="Ensembl" id="ENSXETT00000114727">
    <property type="protein sequence ID" value="ENSXETP00000104173"/>
    <property type="gene ID" value="ENSXETG00000042189"/>
</dbReference>
<dbReference type="Gene3D" id="3.30.420.10">
    <property type="entry name" value="Ribonuclease H-like superfamily/Ribonuclease H"/>
    <property type="match status" value="1"/>
</dbReference>
<reference evidence="7" key="1">
    <citation type="journal article" date="2010" name="Science">
        <title>The genome of the Western clawed frog Xenopus tropicalis.</title>
        <authorList>
            <person name="Hellsten U."/>
            <person name="Harland R.M."/>
            <person name="Gilchrist M.J."/>
            <person name="Hendrix D."/>
            <person name="Jurka J."/>
            <person name="Kapitonov V."/>
            <person name="Ovcharenko I."/>
            <person name="Putnam N.H."/>
            <person name="Shu S."/>
            <person name="Taher L."/>
            <person name="Blitz I.L."/>
            <person name="Blumberg B."/>
            <person name="Dichmann D.S."/>
            <person name="Dubchak I."/>
            <person name="Amaya E."/>
            <person name="Detter J.C."/>
            <person name="Fletcher R."/>
            <person name="Gerhard D.S."/>
            <person name="Goodstein D."/>
            <person name="Graves T."/>
            <person name="Grigoriev I.V."/>
            <person name="Grimwood J."/>
            <person name="Kawashima T."/>
            <person name="Lindquist E."/>
            <person name="Lucas S.M."/>
            <person name="Mead P.E."/>
            <person name="Mitros T."/>
            <person name="Ogino H."/>
            <person name="Ohta Y."/>
            <person name="Poliakov A.V."/>
            <person name="Pollet N."/>
            <person name="Robert J."/>
            <person name="Salamov A."/>
            <person name="Sater A.K."/>
            <person name="Schmutz J."/>
            <person name="Terry A."/>
            <person name="Vize P.D."/>
            <person name="Warren W.C."/>
            <person name="Wells D."/>
            <person name="Wills A."/>
            <person name="Wilson R.K."/>
            <person name="Zimmerman L.B."/>
            <person name="Zorn A.M."/>
            <person name="Grainger R."/>
            <person name="Grammer T."/>
            <person name="Khokha M.K."/>
            <person name="Richardson P.M."/>
            <person name="Rokhsar D.S."/>
        </authorList>
    </citation>
    <scope>NUCLEOTIDE SEQUENCE [LARGE SCALE GENOMIC DNA]</scope>
    <source>
        <strain evidence="7">Nigerian</strain>
    </source>
</reference>
<evidence type="ECO:0000256" key="2">
    <source>
        <dbReference type="ARBA" id="ARBA00012180"/>
    </source>
</evidence>
<dbReference type="Pfam" id="PF17919">
    <property type="entry name" value="RT_RNaseH_2"/>
    <property type="match status" value="1"/>
</dbReference>
<feature type="compositionally biased region" description="Polar residues" evidence="4">
    <location>
        <begin position="1278"/>
        <end position="1290"/>
    </location>
</feature>
<dbReference type="InterPro" id="IPR050951">
    <property type="entry name" value="Retrovirus_Pol_polyprotein"/>
</dbReference>
<dbReference type="EC" id="3.1.26.4" evidence="2"/>
<dbReference type="InterPro" id="IPR043502">
    <property type="entry name" value="DNA/RNA_pol_sf"/>
</dbReference>
<dbReference type="InterPro" id="IPR043128">
    <property type="entry name" value="Rev_trsase/Diguanyl_cyclase"/>
</dbReference>
<dbReference type="InterPro" id="IPR041577">
    <property type="entry name" value="RT_RNaseH_2"/>
</dbReference>
<dbReference type="GO" id="GO:0004523">
    <property type="term" value="F:RNA-DNA hybrid ribonuclease activity"/>
    <property type="evidence" value="ECO:0007669"/>
    <property type="project" value="UniProtKB-EC"/>
</dbReference>
<dbReference type="Gene3D" id="3.10.20.370">
    <property type="match status" value="1"/>
</dbReference>
<dbReference type="FunFam" id="3.30.70.270:FF:000026">
    <property type="entry name" value="Transposon Ty3-G Gag-Pol polyprotein"/>
    <property type="match status" value="1"/>
</dbReference>
<dbReference type="GeneTree" id="ENSGT00940000175143"/>
<dbReference type="Gene3D" id="3.10.10.10">
    <property type="entry name" value="HIV Type 1 Reverse Transcriptase, subunit A, domain 1"/>
    <property type="match status" value="1"/>
</dbReference>
<evidence type="ECO:0000256" key="3">
    <source>
        <dbReference type="ARBA" id="ARBA00039658"/>
    </source>
</evidence>
<dbReference type="InterPro" id="IPR041588">
    <property type="entry name" value="Integrase_H2C2"/>
</dbReference>
<dbReference type="GO" id="GO:0003676">
    <property type="term" value="F:nucleic acid binding"/>
    <property type="evidence" value="ECO:0007669"/>
    <property type="project" value="InterPro"/>
</dbReference>
<dbReference type="SUPFAM" id="SSF56672">
    <property type="entry name" value="DNA/RNA polymerases"/>
    <property type="match status" value="1"/>
</dbReference>
<dbReference type="InParanoid" id="A0A803J8N0"/>
<dbReference type="InterPro" id="IPR001584">
    <property type="entry name" value="Integrase_cat-core"/>
</dbReference>
<dbReference type="InterPro" id="IPR021109">
    <property type="entry name" value="Peptidase_aspartic_dom_sf"/>
</dbReference>
<dbReference type="PANTHER" id="PTHR37984">
    <property type="entry name" value="PROTEIN CBG26694"/>
    <property type="match status" value="1"/>
</dbReference>
<dbReference type="Pfam" id="PF00665">
    <property type="entry name" value="rve"/>
    <property type="match status" value="1"/>
</dbReference>
<sequence length="1334" mass="148366">MAALGHMEEFDVSDPSSWDLYAERLSYFLEANTIDNPEQKRAVLLTVCGPKTFAVIRSLTAPASPKTKSYEELLAMLKAHFSPTPSVIIQRFHFHKRNQRADETISTYIAELQHIAEHCQFGEFLNDMLRDQLVCGIQNEALQRRLLAEPNLTLAAAQEKALAAETALLHTKAIHHTATSVHTISSKQGDDIQFQNNKPKDYLATNASPFTPCIGCGGQHRRSVCPFKNAVCHYCKKKGHVIRVCKARVNQEKQSDNAKFSHKNLPTNKGAATGTEVNQLYHIQHVNSKSPVNSEITANVFIHGYRCEMEIDSGAAFTIISSELFDKLFPHNSPTLSKPGCTLRDYNGQSVELLGSCDVSVQYNTFSGMLPLIVAKGTQKSLLGRNWFSPLKISIQGIHVVTGGSVKKVIEEFPQVFANELGTYKGPPVSLRLDPAISPIHMKARSVPYALRPKIEAELERLTAQGVFEPVTHTQWATPIVPVLKPNGDVRLCGDYKCTVNKALNQHPYPVPAVNQLLSTLAGGKVFAKLDLAQAYQQLLVDEASADAQTIITHRGAFRVKRLQFGISTAPGIFQHFMETLLSSIPGVVPYFDDVLLMGPSESILADRLREVLSRFDSSGIRLKKEKCEIGATSVNFLGYRIDASGIRPTESKVKAIHDAPEPKSKQELQAFLGLLNFYHSFLAHKATVAEPLHRLLDKGVPWNWTPKHSEAFCKVKQLLTSDSLLVHYDEDRPLILTTDASPYGVGAVLSHILPNGKEAPVAYYSRTMTSAERNYAQIDKEALAIIAGVKKFHNYLYGHTFEIHTDHKPLLGLLSKDSPTPNVMSPRMLRWSIMLSAYDYTLLYKPGKSILNADALSRLPLQIPDCSLPPLLEVLMLESLPDSPLEATEIAHMTAKDPILSRVLNWVWRGWTNEKLSEEFRPYSNRQHELSAHKGCLLWGSRVVIPQRGHKIVLDMLHAAHPGIVRMKALARSYVWWPRIDTDIEETVHLCVTCQNSRHSLPAAPVFPWEITKKPWSRLHIDFAGPFQGKNFLVVVDSFSKWLEVILVSSQTSAVTISALRHLFATHGIPDVIVSDNGTAFTSEEFKTFTNNNLIRAVTIAPRRPQGNGQAERMVQTAKDALRRITNGDWSTRLARFLIAQHVTPCPNTGVSPAELLMGGRLKTCLDRLNPDLTGDVERKQQQSLDSALSSKTLRTFASYDPVYARNYGAGPKWVPAVITEVTGPVSYKVHCDDGQEWHRHVDQLRRRVQPSNSTLMESMGCPKVVPSDSLPDEVATSCSQGTNETSIPPENDSAPIGNCDNSSQDVSCGQTSGYERPQRNRVPPKWMDDYVS</sequence>
<reference evidence="7" key="2">
    <citation type="submission" date="2021-03" db="UniProtKB">
        <authorList>
            <consortium name="Ensembl"/>
        </authorList>
    </citation>
    <scope>IDENTIFICATION</scope>
</reference>
<dbReference type="SUPFAM" id="SSF50630">
    <property type="entry name" value="Acid proteases"/>
    <property type="match status" value="1"/>
</dbReference>
<dbReference type="InterPro" id="IPR036397">
    <property type="entry name" value="RNaseH_sf"/>
</dbReference>
<dbReference type="Pfam" id="PF00078">
    <property type="entry name" value="RVT_1"/>
    <property type="match status" value="1"/>
</dbReference>
<evidence type="ECO:0000259" key="5">
    <source>
        <dbReference type="PROSITE" id="PS50878"/>
    </source>
</evidence>
<organism evidence="7">
    <name type="scientific">Xenopus tropicalis</name>
    <name type="common">Western clawed frog</name>
    <name type="synonym">Silurana tropicalis</name>
    <dbReference type="NCBI Taxonomy" id="8364"/>
    <lineage>
        <taxon>Eukaryota</taxon>
        <taxon>Metazoa</taxon>
        <taxon>Chordata</taxon>
        <taxon>Craniata</taxon>
        <taxon>Vertebrata</taxon>
        <taxon>Euteleostomi</taxon>
        <taxon>Amphibia</taxon>
        <taxon>Batrachia</taxon>
        <taxon>Anura</taxon>
        <taxon>Pipoidea</taxon>
        <taxon>Pipidae</taxon>
        <taxon>Xenopodinae</taxon>
        <taxon>Xenopus</taxon>
        <taxon>Silurana</taxon>
    </lineage>
</organism>
<feature type="compositionally biased region" description="Polar residues" evidence="4">
    <location>
        <begin position="1301"/>
        <end position="1315"/>
    </location>
</feature>